<protein>
    <submittedName>
        <fullName evidence="1">Uncharacterized protein</fullName>
    </submittedName>
</protein>
<name>E6QKM3_9ZZZZ</name>
<proteinExistence type="predicted"/>
<accession>E6QKM3</accession>
<evidence type="ECO:0000313" key="1">
    <source>
        <dbReference type="EMBL" id="CBI07793.1"/>
    </source>
</evidence>
<gene>
    <name evidence="1" type="ORF">CARN6_1183</name>
</gene>
<comment type="caution">
    <text evidence="1">The sequence shown here is derived from an EMBL/GenBank/DDBJ whole genome shotgun (WGS) entry which is preliminary data.</text>
</comment>
<reference evidence="1" key="1">
    <citation type="submission" date="2009-10" db="EMBL/GenBank/DDBJ databases">
        <title>Diversity of trophic interactions inside an arsenic-rich microbial ecosystem.</title>
        <authorList>
            <person name="Bertin P.N."/>
            <person name="Heinrich-Salmeron A."/>
            <person name="Pelletier E."/>
            <person name="Goulhen-Chollet F."/>
            <person name="Arsene-Ploetze F."/>
            <person name="Gallien S."/>
            <person name="Calteau A."/>
            <person name="Vallenet D."/>
            <person name="Casiot C."/>
            <person name="Chane-Woon-Ming B."/>
            <person name="Giloteaux L."/>
            <person name="Barakat M."/>
            <person name="Bonnefoy V."/>
            <person name="Bruneel O."/>
            <person name="Chandler M."/>
            <person name="Cleiss J."/>
            <person name="Duran R."/>
            <person name="Elbaz-Poulichet F."/>
            <person name="Fonknechten N."/>
            <person name="Lauga B."/>
            <person name="Mornico D."/>
            <person name="Ortet P."/>
            <person name="Schaeffer C."/>
            <person name="Siguier P."/>
            <person name="Alexander Thil Smith A."/>
            <person name="Van Dorsselaer A."/>
            <person name="Weissenbach J."/>
            <person name="Medigue C."/>
            <person name="Le Paslier D."/>
        </authorList>
    </citation>
    <scope>NUCLEOTIDE SEQUENCE</scope>
</reference>
<dbReference type="AlphaFoldDB" id="E6QKM3"/>
<sequence>MHASALITVAVLLLGALVFVWGLQCRILLYHESSEAHPISAPRLMQDGQASDTLAGSVELIHNIGAPDLQLVSSAVSAPGSVTKHYGQDHQIPSFAAHLPAQSLYFRPPPLRA</sequence>
<organism evidence="1">
    <name type="scientific">mine drainage metagenome</name>
    <dbReference type="NCBI Taxonomy" id="410659"/>
    <lineage>
        <taxon>unclassified sequences</taxon>
        <taxon>metagenomes</taxon>
        <taxon>ecological metagenomes</taxon>
    </lineage>
</organism>
<dbReference type="EMBL" id="CABQ01000143">
    <property type="protein sequence ID" value="CBI07793.1"/>
    <property type="molecule type" value="Genomic_DNA"/>
</dbReference>